<dbReference type="SUPFAM" id="SSF51717">
    <property type="entry name" value="Dihydropteroate synthetase-like"/>
    <property type="match status" value="1"/>
</dbReference>
<dbReference type="InterPro" id="IPR045031">
    <property type="entry name" value="DHP_synth-like"/>
</dbReference>
<evidence type="ECO:0000313" key="12">
    <source>
        <dbReference type="Proteomes" id="UP001418637"/>
    </source>
</evidence>
<dbReference type="CDD" id="cd00739">
    <property type="entry name" value="DHPS"/>
    <property type="match status" value="1"/>
</dbReference>
<comment type="catalytic activity">
    <reaction evidence="1">
        <text>(7,8-dihydropterin-6-yl)methyl diphosphate + 4-aminobenzoate = 7,8-dihydropteroate + diphosphate</text>
        <dbReference type="Rhea" id="RHEA:19949"/>
        <dbReference type="ChEBI" id="CHEBI:17836"/>
        <dbReference type="ChEBI" id="CHEBI:17839"/>
        <dbReference type="ChEBI" id="CHEBI:33019"/>
        <dbReference type="ChEBI" id="CHEBI:72950"/>
        <dbReference type="EC" id="2.5.1.15"/>
    </reaction>
</comment>
<organism evidence="11 12">
    <name type="scientific">Hohaiivirga grylli</name>
    <dbReference type="NCBI Taxonomy" id="3133970"/>
    <lineage>
        <taxon>Bacteria</taxon>
        <taxon>Pseudomonadati</taxon>
        <taxon>Pseudomonadota</taxon>
        <taxon>Alphaproteobacteria</taxon>
        <taxon>Hyphomicrobiales</taxon>
        <taxon>Methylobacteriaceae</taxon>
        <taxon>Hohaiivirga</taxon>
    </lineage>
</organism>
<evidence type="ECO:0000256" key="7">
    <source>
        <dbReference type="ARBA" id="ARBA00022842"/>
    </source>
</evidence>
<feature type="domain" description="Pterin-binding" evidence="10">
    <location>
        <begin position="17"/>
        <end position="264"/>
    </location>
</feature>
<keyword evidence="8 9" id="KW-0289">Folate biosynthesis</keyword>
<dbReference type="Pfam" id="PF00809">
    <property type="entry name" value="Pterin_bind"/>
    <property type="match status" value="1"/>
</dbReference>
<evidence type="ECO:0000256" key="4">
    <source>
        <dbReference type="ARBA" id="ARBA00012458"/>
    </source>
</evidence>
<dbReference type="EC" id="2.5.1.15" evidence="4 9"/>
<dbReference type="NCBIfam" id="TIGR01496">
    <property type="entry name" value="DHPS"/>
    <property type="match status" value="1"/>
</dbReference>
<dbReference type="GO" id="GO:0004156">
    <property type="term" value="F:dihydropteroate synthase activity"/>
    <property type="evidence" value="ECO:0007669"/>
    <property type="project" value="UniProtKB-EC"/>
</dbReference>
<comment type="function">
    <text evidence="9">Catalyzes the condensation of para-aminobenzoate (pABA) with 6-hydroxymethyl-7,8-dihydropterin diphosphate (DHPt-PP) to form 7,8-dihydropteroate (H2Pte), the immediate precursor of folate derivatives.</text>
</comment>
<comment type="similarity">
    <text evidence="9">Belongs to the DHPS family.</text>
</comment>
<evidence type="ECO:0000256" key="6">
    <source>
        <dbReference type="ARBA" id="ARBA00022723"/>
    </source>
</evidence>
<name>A0ABV0BHI7_9HYPH</name>
<dbReference type="PANTHER" id="PTHR20941:SF1">
    <property type="entry name" value="FOLIC ACID SYNTHESIS PROTEIN FOL1"/>
    <property type="match status" value="1"/>
</dbReference>
<dbReference type="PANTHER" id="PTHR20941">
    <property type="entry name" value="FOLATE SYNTHESIS PROTEINS"/>
    <property type="match status" value="1"/>
</dbReference>
<dbReference type="PROSITE" id="PS00792">
    <property type="entry name" value="DHPS_1"/>
    <property type="match status" value="1"/>
</dbReference>
<evidence type="ECO:0000259" key="10">
    <source>
        <dbReference type="PROSITE" id="PS50972"/>
    </source>
</evidence>
<evidence type="ECO:0000256" key="3">
    <source>
        <dbReference type="ARBA" id="ARBA00004763"/>
    </source>
</evidence>
<dbReference type="PROSITE" id="PS00793">
    <property type="entry name" value="DHPS_2"/>
    <property type="match status" value="1"/>
</dbReference>
<evidence type="ECO:0000256" key="9">
    <source>
        <dbReference type="RuleBase" id="RU361205"/>
    </source>
</evidence>
<evidence type="ECO:0000313" key="11">
    <source>
        <dbReference type="EMBL" id="MEN3930152.1"/>
    </source>
</evidence>
<keyword evidence="5 9" id="KW-0808">Transferase</keyword>
<sequence length="279" mass="30741">MSQSRLKTLLPDIEKRVLVMGILNVTPDSFSDGGLHDSILAAEAHARLMIEQEVDIIDIGGESTRPGFSPISAEEEIRRIEPIISRIAQITDKPISIDTYKSETARTALKAGAHIINDVCGLQHDPVIADVAAEFGAPVIIMHNRAEEDPDLDILDDMRYFFDRSLSIAYKAGIAEHNIILDPGIGFGKTDKQHFEIIQRLPELRAFGFPMLVGASRKRMIAKIVNRPPQERMAGTLAVHTLAAINGASIIRAHDVAEHVDAMRVTDTYKCFANESAQE</sequence>
<gene>
    <name evidence="11" type="primary">folP</name>
    <name evidence="11" type="ORF">WJT86_03635</name>
</gene>
<comment type="pathway">
    <text evidence="3 9">Cofactor biosynthesis; tetrahydrofolate biosynthesis; 7,8-dihydrofolate from 2-amino-4-hydroxy-6-hydroxymethyl-7,8-dihydropteridine diphosphate and 4-aminobenzoate: step 1/2.</text>
</comment>
<dbReference type="InterPro" id="IPR000489">
    <property type="entry name" value="Pterin-binding_dom"/>
</dbReference>
<dbReference type="RefSeq" id="WP_346336118.1">
    <property type="nucleotide sequence ID" value="NZ_JBBYXI010000001.1"/>
</dbReference>
<dbReference type="InterPro" id="IPR011005">
    <property type="entry name" value="Dihydropteroate_synth-like_sf"/>
</dbReference>
<dbReference type="EMBL" id="JBBYXI010000001">
    <property type="protein sequence ID" value="MEN3930152.1"/>
    <property type="molecule type" value="Genomic_DNA"/>
</dbReference>
<evidence type="ECO:0000256" key="1">
    <source>
        <dbReference type="ARBA" id="ARBA00000012"/>
    </source>
</evidence>
<keyword evidence="7 9" id="KW-0460">Magnesium</keyword>
<reference evidence="11 12" key="1">
    <citation type="submission" date="2024-04" db="EMBL/GenBank/DDBJ databases">
        <title>A novel species isolated from cricket.</title>
        <authorList>
            <person name="Wang H.-C."/>
        </authorList>
    </citation>
    <scope>NUCLEOTIDE SEQUENCE [LARGE SCALE GENOMIC DNA]</scope>
    <source>
        <strain evidence="11 12">WL0021</strain>
    </source>
</reference>
<dbReference type="PROSITE" id="PS50972">
    <property type="entry name" value="PTERIN_BINDING"/>
    <property type="match status" value="1"/>
</dbReference>
<keyword evidence="6 9" id="KW-0479">Metal-binding</keyword>
<keyword evidence="12" id="KW-1185">Reference proteome</keyword>
<comment type="caution">
    <text evidence="11">The sequence shown here is derived from an EMBL/GenBank/DDBJ whole genome shotgun (WGS) entry which is preliminary data.</text>
</comment>
<dbReference type="Gene3D" id="3.20.20.20">
    <property type="entry name" value="Dihydropteroate synthase-like"/>
    <property type="match status" value="1"/>
</dbReference>
<comment type="cofactor">
    <cofactor evidence="2 9">
        <name>Mg(2+)</name>
        <dbReference type="ChEBI" id="CHEBI:18420"/>
    </cofactor>
</comment>
<protein>
    <recommendedName>
        <fullName evidence="4 9">Dihydropteroate synthase</fullName>
        <shortName evidence="9">DHPS</shortName>
        <ecNumber evidence="4 9">2.5.1.15</ecNumber>
    </recommendedName>
    <alternativeName>
        <fullName evidence="9">Dihydropteroate pyrophosphorylase</fullName>
    </alternativeName>
</protein>
<proteinExistence type="inferred from homology"/>
<dbReference type="Proteomes" id="UP001418637">
    <property type="component" value="Unassembled WGS sequence"/>
</dbReference>
<dbReference type="InterPro" id="IPR006390">
    <property type="entry name" value="DHP_synth_dom"/>
</dbReference>
<accession>A0ABV0BHI7</accession>
<evidence type="ECO:0000256" key="5">
    <source>
        <dbReference type="ARBA" id="ARBA00022679"/>
    </source>
</evidence>
<evidence type="ECO:0000256" key="8">
    <source>
        <dbReference type="ARBA" id="ARBA00022909"/>
    </source>
</evidence>
<evidence type="ECO:0000256" key="2">
    <source>
        <dbReference type="ARBA" id="ARBA00001946"/>
    </source>
</evidence>